<evidence type="ECO:0000313" key="3">
    <source>
        <dbReference type="Proteomes" id="UP000237104"/>
    </source>
</evidence>
<accession>A0A2S3Z695</accession>
<evidence type="ECO:0000259" key="1">
    <source>
        <dbReference type="Pfam" id="PF25355"/>
    </source>
</evidence>
<dbReference type="RefSeq" id="WP_103432282.1">
    <property type="nucleotide sequence ID" value="NZ_PPXF01000063.1"/>
</dbReference>
<organism evidence="2 3">
    <name type="scientific">Cryobacterium zongtaii</name>
    <dbReference type="NCBI Taxonomy" id="1259217"/>
    <lineage>
        <taxon>Bacteria</taxon>
        <taxon>Bacillati</taxon>
        <taxon>Actinomycetota</taxon>
        <taxon>Actinomycetes</taxon>
        <taxon>Micrococcales</taxon>
        <taxon>Microbacteriaceae</taxon>
        <taxon>Cryobacterium</taxon>
    </lineage>
</organism>
<dbReference type="EMBL" id="PPXF01000063">
    <property type="protein sequence ID" value="POH60044.1"/>
    <property type="molecule type" value="Genomic_DNA"/>
</dbReference>
<keyword evidence="2" id="KW-0436">Ligase</keyword>
<protein>
    <submittedName>
        <fullName evidence="2">ATP-dependent DNA ligase</fullName>
    </submittedName>
</protein>
<gene>
    <name evidence="2" type="ORF">C3B59_16360</name>
</gene>
<evidence type="ECO:0000313" key="2">
    <source>
        <dbReference type="EMBL" id="POH60044.1"/>
    </source>
</evidence>
<feature type="domain" description="DUF7882" evidence="1">
    <location>
        <begin position="1"/>
        <end position="98"/>
    </location>
</feature>
<dbReference type="Pfam" id="PF25355">
    <property type="entry name" value="DUF7882"/>
    <property type="match status" value="1"/>
</dbReference>
<dbReference type="Proteomes" id="UP000237104">
    <property type="component" value="Unassembled WGS sequence"/>
</dbReference>
<dbReference type="InterPro" id="IPR057204">
    <property type="entry name" value="DUF7882"/>
</dbReference>
<comment type="caution">
    <text evidence="2">The sequence shown here is derived from an EMBL/GenBank/DDBJ whole genome shotgun (WGS) entry which is preliminary data.</text>
</comment>
<dbReference type="OrthoDB" id="5118195at2"/>
<dbReference type="GO" id="GO:0016874">
    <property type="term" value="F:ligase activity"/>
    <property type="evidence" value="ECO:0007669"/>
    <property type="project" value="UniProtKB-KW"/>
</dbReference>
<dbReference type="AlphaFoldDB" id="A0A2S3Z695"/>
<proteinExistence type="predicted"/>
<name>A0A2S3Z695_9MICO</name>
<reference evidence="2 3" key="1">
    <citation type="submission" date="2018-01" db="EMBL/GenBank/DDBJ databases">
        <title>Cryobacterium sp. nov., from glaciers in China.</title>
        <authorList>
            <person name="Liu Q."/>
            <person name="Xin Y.-H."/>
        </authorList>
    </citation>
    <scope>NUCLEOTIDE SEQUENCE [LARGE SCALE GENOMIC DNA]</scope>
    <source>
        <strain evidence="2 3">TMB1-8</strain>
    </source>
</reference>
<sequence>MGRMIYNSTLTIFVEDRILAHLQAVMSSKLRDREGFHFVWRDEASAGSGGGRNVIWVHPGVSLVYAFSSSEEPQINPEWITALLRSASTADGLSILPEPS</sequence>